<organism evidence="3 4">
    <name type="scientific">Halosaccharopolyspora lacisalsi</name>
    <dbReference type="NCBI Taxonomy" id="1000566"/>
    <lineage>
        <taxon>Bacteria</taxon>
        <taxon>Bacillati</taxon>
        <taxon>Actinomycetota</taxon>
        <taxon>Actinomycetes</taxon>
        <taxon>Pseudonocardiales</taxon>
        <taxon>Pseudonocardiaceae</taxon>
        <taxon>Halosaccharopolyspora</taxon>
    </lineage>
</organism>
<feature type="coiled-coil region" evidence="1">
    <location>
        <begin position="52"/>
        <end position="241"/>
    </location>
</feature>
<feature type="region of interest" description="Disordered" evidence="2">
    <location>
        <begin position="249"/>
        <end position="312"/>
    </location>
</feature>
<proteinExistence type="predicted"/>
<keyword evidence="4" id="KW-1185">Reference proteome</keyword>
<name>A0A839E0K0_9PSEU</name>
<evidence type="ECO:0000256" key="2">
    <source>
        <dbReference type="SAM" id="MobiDB-lite"/>
    </source>
</evidence>
<accession>A0A839E0K0</accession>
<evidence type="ECO:0000256" key="1">
    <source>
        <dbReference type="SAM" id="Coils"/>
    </source>
</evidence>
<keyword evidence="1" id="KW-0175">Coiled coil</keyword>
<gene>
    <name evidence="3" type="ORF">FHX42_002618</name>
</gene>
<comment type="caution">
    <text evidence="3">The sequence shown here is derived from an EMBL/GenBank/DDBJ whole genome shotgun (WGS) entry which is preliminary data.</text>
</comment>
<dbReference type="RefSeq" id="WP_182544474.1">
    <property type="nucleotide sequence ID" value="NZ_JACGWZ010000003.1"/>
</dbReference>
<keyword evidence="3" id="KW-0131">Cell cycle</keyword>
<protein>
    <submittedName>
        <fullName evidence="3">Cell division septum initiation protein DivIVA</fullName>
    </submittedName>
</protein>
<evidence type="ECO:0000313" key="3">
    <source>
        <dbReference type="EMBL" id="MBA8825267.1"/>
    </source>
</evidence>
<sequence>MEDAADTVVPLRPGFDVQFRGYHRGQVTEHIEMLEDQLKIVSIDRNEAVELSSTLRSLYDDARQDLNDIENRLRRIGSSDTGLPEASQRVQNMFANAEEEVQELREHAQRQAETIRGAAESNAAQLVDEAERNAAELRKECSELIAEVERQREQMRHEHAKQIREQRAREQRLRRTIRSEYQRTVDAAQQKADELVSQAQKQAGQLNTESEQLRAAALEDIEQKRSEMEQARQRVLAAMQAAGATIGESAPALHTPPQDSTSEATPLYEIAHVQLPDQREDSVFYTIPTSQTSPTNQTGQINGSNGDTESRN</sequence>
<reference evidence="3 4" key="1">
    <citation type="submission" date="2020-07" db="EMBL/GenBank/DDBJ databases">
        <title>Sequencing the genomes of 1000 actinobacteria strains.</title>
        <authorList>
            <person name="Klenk H.-P."/>
        </authorList>
    </citation>
    <scope>NUCLEOTIDE SEQUENCE [LARGE SCALE GENOMIC DNA]</scope>
    <source>
        <strain evidence="3 4">DSM 45975</strain>
    </source>
</reference>
<keyword evidence="3" id="KW-0132">Cell division</keyword>
<feature type="compositionally biased region" description="Polar residues" evidence="2">
    <location>
        <begin position="287"/>
        <end position="312"/>
    </location>
</feature>
<dbReference type="GO" id="GO:0051301">
    <property type="term" value="P:cell division"/>
    <property type="evidence" value="ECO:0007669"/>
    <property type="project" value="UniProtKB-KW"/>
</dbReference>
<dbReference type="Proteomes" id="UP000569329">
    <property type="component" value="Unassembled WGS sequence"/>
</dbReference>
<evidence type="ECO:0000313" key="4">
    <source>
        <dbReference type="Proteomes" id="UP000569329"/>
    </source>
</evidence>
<dbReference type="AlphaFoldDB" id="A0A839E0K0"/>
<dbReference type="EMBL" id="JACGWZ010000003">
    <property type="protein sequence ID" value="MBA8825267.1"/>
    <property type="molecule type" value="Genomic_DNA"/>
</dbReference>